<evidence type="ECO:0008006" key="4">
    <source>
        <dbReference type="Google" id="ProtNLM"/>
    </source>
</evidence>
<dbReference type="InterPro" id="IPR032675">
    <property type="entry name" value="LRR_dom_sf"/>
</dbReference>
<dbReference type="EMBL" id="CAJNOT010000137">
    <property type="protein sequence ID" value="CAF0858398.1"/>
    <property type="molecule type" value="Genomic_DNA"/>
</dbReference>
<name>A0A813WJM4_9BILA</name>
<evidence type="ECO:0000313" key="2">
    <source>
        <dbReference type="EMBL" id="CAF3872747.1"/>
    </source>
</evidence>
<evidence type="ECO:0000313" key="1">
    <source>
        <dbReference type="EMBL" id="CAF0858398.1"/>
    </source>
</evidence>
<gene>
    <name evidence="2" type="ORF">JBS370_LOCUS19399</name>
    <name evidence="1" type="ORF">ZHD862_LOCUS5248</name>
</gene>
<dbReference type="Proteomes" id="UP000663836">
    <property type="component" value="Unassembled WGS sequence"/>
</dbReference>
<dbReference type="SUPFAM" id="SSF52047">
    <property type="entry name" value="RNI-like"/>
    <property type="match status" value="1"/>
</dbReference>
<accession>A0A813WJM4</accession>
<evidence type="ECO:0000313" key="3">
    <source>
        <dbReference type="Proteomes" id="UP000663864"/>
    </source>
</evidence>
<organism evidence="1 3">
    <name type="scientific">Rotaria sordida</name>
    <dbReference type="NCBI Taxonomy" id="392033"/>
    <lineage>
        <taxon>Eukaryota</taxon>
        <taxon>Metazoa</taxon>
        <taxon>Spiralia</taxon>
        <taxon>Gnathifera</taxon>
        <taxon>Rotifera</taxon>
        <taxon>Eurotatoria</taxon>
        <taxon>Bdelloidea</taxon>
        <taxon>Philodinida</taxon>
        <taxon>Philodinidae</taxon>
        <taxon>Rotaria</taxon>
    </lineage>
</organism>
<dbReference type="Proteomes" id="UP000663864">
    <property type="component" value="Unassembled WGS sequence"/>
</dbReference>
<proteinExistence type="predicted"/>
<dbReference type="Gene3D" id="3.80.10.10">
    <property type="entry name" value="Ribonuclease Inhibitor"/>
    <property type="match status" value="1"/>
</dbReference>
<reference evidence="1" key="1">
    <citation type="submission" date="2021-02" db="EMBL/GenBank/DDBJ databases">
        <authorList>
            <person name="Nowell W R."/>
        </authorList>
    </citation>
    <scope>NUCLEOTIDE SEQUENCE</scope>
</reference>
<dbReference type="EMBL" id="CAJOBD010002315">
    <property type="protein sequence ID" value="CAF3872747.1"/>
    <property type="molecule type" value="Genomic_DNA"/>
</dbReference>
<dbReference type="AlphaFoldDB" id="A0A813WJM4"/>
<comment type="caution">
    <text evidence="1">The sequence shown here is derived from an EMBL/GenBank/DDBJ whole genome shotgun (WGS) entry which is preliminary data.</text>
</comment>
<protein>
    <recommendedName>
        <fullName evidence="4">F-box domain-containing protein</fullName>
    </recommendedName>
</protein>
<sequence>MSFEILANELLLDIFEYLSDVDLFHAFHTLNFRIDHLLIEHFQNHKHIDFRLIFKEDLNIIRQRYLSLFINEIKSIYLSNNDTNPHEIDIFISRLYPLYRFENLQSISFFNLYSIEKINRILNDLKHLSYLTHLYFKESYIQYDPKTILIMMNNIWSLPYLTHCYLDIYFEDICHLIPPNVISCTLKHLSMSGVQCDLDNLSLLYEHTPYIEYISINLWDPYDDHYQLSLIPSLTKMKLKCESSSRIIQAILRKVPNLINLTIETKIMHMDGHMWKDILNKYLPNLKIFNLKMEFELTDYDDIEQEIDRIIDSYKNQFWIDQHKWFIRCFCYTENESSFIHLHTLPYIFENFSININENFLFKSTSPQDKNYLTYNHVQYLKYSYTTSEDIYLPEIKFPNIQHLTLTLPHDNHLRLLIPQFNNLIFLEIRMITWGNFDNDLIQLQILLDQAPRLYYLKFHSWASGISKIENKNKKTSHTNIWKVPPFSNQSSSVRYLDLRGFNHSGQCQYYNDQQCSSLIRSPLGNQCEFLIIEVEKRTNIIDLVNKMNHLRALNVRCRDRKKNDDELIKWLQARLPSTCSFAKDSRFSNDIRLWIR</sequence>